<protein>
    <submittedName>
        <fullName evidence="1">Uncharacterized protein</fullName>
    </submittedName>
</protein>
<reference evidence="1" key="1">
    <citation type="submission" date="2014-09" db="EMBL/GenBank/DDBJ databases">
        <title>Genome sequence of the luminous mushroom Mycena chlorophos for searching fungal bioluminescence genes.</title>
        <authorList>
            <person name="Tanaka Y."/>
            <person name="Kasuga D."/>
            <person name="Oba Y."/>
            <person name="Hase S."/>
            <person name="Sato K."/>
            <person name="Oba Y."/>
            <person name="Sakakibara Y."/>
        </authorList>
    </citation>
    <scope>NUCLEOTIDE SEQUENCE</scope>
</reference>
<dbReference type="Proteomes" id="UP000815677">
    <property type="component" value="Unassembled WGS sequence"/>
</dbReference>
<name>A0ABQ0L766_MYCCL</name>
<accession>A0ABQ0L766</accession>
<sequence>MTGGCGAASTVEVLEDGECSLEQNFPSARCVVVEEEKQASCCCVSHQMDLEPRPLWSLARNDLCGRLTENASGRRLVESLNARGRGVRREWNVGAARGIRRDVDADRLRKNKDLCATCSFSAPHCKSIELASLNNVVRHCSTRFGRLQALIKSAKIRISDLFGITRAHVTLPCRSHPVFAPSSSCRRGSSSALRWMELVARRGIRSSIPKPSRNIKHYWRRSHPRLLSHTQKEKGEETWRGA</sequence>
<evidence type="ECO:0000313" key="1">
    <source>
        <dbReference type="EMBL" id="GAT46936.1"/>
    </source>
</evidence>
<gene>
    <name evidence="1" type="ORF">MCHLO_04429</name>
</gene>
<organism evidence="1 2">
    <name type="scientific">Mycena chlorophos</name>
    <name type="common">Agaric fungus</name>
    <name type="synonym">Agaricus chlorophos</name>
    <dbReference type="NCBI Taxonomy" id="658473"/>
    <lineage>
        <taxon>Eukaryota</taxon>
        <taxon>Fungi</taxon>
        <taxon>Dikarya</taxon>
        <taxon>Basidiomycota</taxon>
        <taxon>Agaricomycotina</taxon>
        <taxon>Agaricomycetes</taxon>
        <taxon>Agaricomycetidae</taxon>
        <taxon>Agaricales</taxon>
        <taxon>Marasmiineae</taxon>
        <taxon>Mycenaceae</taxon>
        <taxon>Mycena</taxon>
    </lineage>
</organism>
<evidence type="ECO:0000313" key="2">
    <source>
        <dbReference type="Proteomes" id="UP000815677"/>
    </source>
</evidence>
<proteinExistence type="predicted"/>
<keyword evidence="2" id="KW-1185">Reference proteome</keyword>
<dbReference type="EMBL" id="DF842918">
    <property type="protein sequence ID" value="GAT46936.1"/>
    <property type="molecule type" value="Genomic_DNA"/>
</dbReference>